<evidence type="ECO:0000313" key="7">
    <source>
        <dbReference type="EMBL" id="ETX29899.1"/>
    </source>
</evidence>
<keyword evidence="4" id="KW-0547">Nucleotide-binding</keyword>
<dbReference type="InterPro" id="IPR013563">
    <property type="entry name" value="Oligopep_ABC_C"/>
</dbReference>
<dbReference type="Pfam" id="PF08352">
    <property type="entry name" value="oligo_HPY"/>
    <property type="match status" value="1"/>
</dbReference>
<dbReference type="PROSITE" id="PS50893">
    <property type="entry name" value="ABC_TRANSPORTER_2"/>
    <property type="match status" value="1"/>
</dbReference>
<dbReference type="CDD" id="cd03257">
    <property type="entry name" value="ABC_NikE_OppD_transporters"/>
    <property type="match status" value="1"/>
</dbReference>
<dbReference type="Gene3D" id="3.40.50.300">
    <property type="entry name" value="P-loop containing nucleotide triphosphate hydrolases"/>
    <property type="match status" value="1"/>
</dbReference>
<dbReference type="InterPro" id="IPR003593">
    <property type="entry name" value="AAA+_ATPase"/>
</dbReference>
<gene>
    <name evidence="7" type="ORF">RISW2_19810</name>
</gene>
<dbReference type="GO" id="GO:0005886">
    <property type="term" value="C:plasma membrane"/>
    <property type="evidence" value="ECO:0007669"/>
    <property type="project" value="UniProtKB-SubCell"/>
</dbReference>
<dbReference type="InterPro" id="IPR027417">
    <property type="entry name" value="P-loop_NTPase"/>
</dbReference>
<dbReference type="PANTHER" id="PTHR43776:SF7">
    <property type="entry name" value="D,D-DIPEPTIDE TRANSPORT ATP-BINDING PROTEIN DDPF-RELATED"/>
    <property type="match status" value="1"/>
</dbReference>
<dbReference type="PATRIC" id="fig|1449351.3.peg.1091"/>
<dbReference type="FunFam" id="3.40.50.300:FF:000016">
    <property type="entry name" value="Oligopeptide ABC transporter ATP-binding component"/>
    <property type="match status" value="1"/>
</dbReference>
<dbReference type="GO" id="GO:0015833">
    <property type="term" value="P:peptide transport"/>
    <property type="evidence" value="ECO:0007669"/>
    <property type="project" value="InterPro"/>
</dbReference>
<dbReference type="GO" id="GO:0016887">
    <property type="term" value="F:ATP hydrolysis activity"/>
    <property type="evidence" value="ECO:0007669"/>
    <property type="project" value="InterPro"/>
</dbReference>
<dbReference type="OrthoDB" id="9815712at2"/>
<evidence type="ECO:0000313" key="8">
    <source>
        <dbReference type="Proteomes" id="UP000023430"/>
    </source>
</evidence>
<evidence type="ECO:0000256" key="5">
    <source>
        <dbReference type="ARBA" id="ARBA00022840"/>
    </source>
</evidence>
<dbReference type="GO" id="GO:0005524">
    <property type="term" value="F:ATP binding"/>
    <property type="evidence" value="ECO:0007669"/>
    <property type="project" value="UniProtKB-KW"/>
</dbReference>
<comment type="similarity">
    <text evidence="2">Belongs to the ABC transporter superfamily.</text>
</comment>
<proteinExistence type="inferred from homology"/>
<keyword evidence="3" id="KW-0813">Transport</keyword>
<dbReference type="EMBL" id="JAME01000006">
    <property type="protein sequence ID" value="ETX29899.1"/>
    <property type="molecule type" value="Genomic_DNA"/>
</dbReference>
<keyword evidence="5 7" id="KW-0067">ATP-binding</keyword>
<dbReference type="PROSITE" id="PS00211">
    <property type="entry name" value="ABC_TRANSPORTER_1"/>
    <property type="match status" value="1"/>
</dbReference>
<dbReference type="STRING" id="1449351.RISW2_19810"/>
<accession>X7FCW6</accession>
<dbReference type="AlphaFoldDB" id="X7FCW6"/>
<dbReference type="InterPro" id="IPR003439">
    <property type="entry name" value="ABC_transporter-like_ATP-bd"/>
</dbReference>
<comment type="subcellular location">
    <subcellularLocation>
        <location evidence="1">Cell inner membrane</location>
        <topology evidence="1">Peripheral membrane protein</topology>
    </subcellularLocation>
</comment>
<name>X7FCW6_9RHOB</name>
<evidence type="ECO:0000256" key="2">
    <source>
        <dbReference type="ARBA" id="ARBA00005417"/>
    </source>
</evidence>
<dbReference type="RefSeq" id="WP_043767588.1">
    <property type="nucleotide sequence ID" value="NZ_JAME01000006.1"/>
</dbReference>
<dbReference type="PANTHER" id="PTHR43776">
    <property type="entry name" value="TRANSPORT ATP-BINDING PROTEIN"/>
    <property type="match status" value="1"/>
</dbReference>
<evidence type="ECO:0000256" key="1">
    <source>
        <dbReference type="ARBA" id="ARBA00004417"/>
    </source>
</evidence>
<reference evidence="7 8" key="1">
    <citation type="submission" date="2014-01" db="EMBL/GenBank/DDBJ databases">
        <title>Roseivivax isoporae LMG 25204 Genome Sequencing.</title>
        <authorList>
            <person name="Lai Q."/>
            <person name="Li G."/>
            <person name="Shao Z."/>
        </authorList>
    </citation>
    <scope>NUCLEOTIDE SEQUENCE [LARGE SCALE GENOMIC DNA]</scope>
    <source>
        <strain evidence="7 8">LMG 25204</strain>
    </source>
</reference>
<comment type="caution">
    <text evidence="7">The sequence shown here is derived from an EMBL/GenBank/DDBJ whole genome shotgun (WGS) entry which is preliminary data.</text>
</comment>
<protein>
    <submittedName>
        <fullName evidence="7">Peptide ABC transporter ATP-binding protein</fullName>
    </submittedName>
</protein>
<dbReference type="Proteomes" id="UP000023430">
    <property type="component" value="Unassembled WGS sequence"/>
</dbReference>
<dbReference type="NCBIfam" id="TIGR01727">
    <property type="entry name" value="oligo_HPY"/>
    <property type="match status" value="1"/>
</dbReference>
<dbReference type="eggNOG" id="COG4608">
    <property type="taxonomic scope" value="Bacteria"/>
</dbReference>
<evidence type="ECO:0000256" key="4">
    <source>
        <dbReference type="ARBA" id="ARBA00022741"/>
    </source>
</evidence>
<organism evidence="7 8">
    <name type="scientific">Roseivivax isoporae LMG 25204</name>
    <dbReference type="NCBI Taxonomy" id="1449351"/>
    <lineage>
        <taxon>Bacteria</taxon>
        <taxon>Pseudomonadati</taxon>
        <taxon>Pseudomonadota</taxon>
        <taxon>Alphaproteobacteria</taxon>
        <taxon>Rhodobacterales</taxon>
        <taxon>Roseobacteraceae</taxon>
        <taxon>Roseivivax</taxon>
    </lineage>
</organism>
<feature type="domain" description="ABC transporter" evidence="6">
    <location>
        <begin position="17"/>
        <end position="253"/>
    </location>
</feature>
<evidence type="ECO:0000256" key="3">
    <source>
        <dbReference type="ARBA" id="ARBA00022448"/>
    </source>
</evidence>
<dbReference type="Pfam" id="PF00005">
    <property type="entry name" value="ABC_tran"/>
    <property type="match status" value="1"/>
</dbReference>
<dbReference type="GO" id="GO:0055085">
    <property type="term" value="P:transmembrane transport"/>
    <property type="evidence" value="ECO:0007669"/>
    <property type="project" value="UniProtKB-ARBA"/>
</dbReference>
<dbReference type="SUPFAM" id="SSF52540">
    <property type="entry name" value="P-loop containing nucleoside triphosphate hydrolases"/>
    <property type="match status" value="1"/>
</dbReference>
<keyword evidence="8" id="KW-1185">Reference proteome</keyword>
<evidence type="ECO:0000259" key="6">
    <source>
        <dbReference type="PROSITE" id="PS50893"/>
    </source>
</evidence>
<dbReference type="SMART" id="SM00382">
    <property type="entry name" value="AAA"/>
    <property type="match status" value="1"/>
</dbReference>
<sequence length="323" mass="34433">MTEPLLDVRDLHVHFPIREGALRRVTRHVRAVDGVSLTVGRGEILGLVGESGCGKSTAGAAVLGMQAPTSGSVRFDGRDVAEMPAREIARRMSVVFQDPTAALNPRMSIGDSIGEPLAIHRTGSARARADRVAELMSLVGLDRSMAGRRPGALSGGQRQRVVIARALALDPDLVVLDEAVSALDVSIQSQILNLLLDLQARLNLSYLFISHDLSVIRHVTDRVAVMYLGRIVEEAAAEDLFAAPRHPYTAALLSAVPRPEPGRRSGRVVLPGDAGADMTGGCRFAPRCPVARPDCRDNDPALVGGAHRAACFYPDELSPDPGD</sequence>
<dbReference type="InterPro" id="IPR050319">
    <property type="entry name" value="ABC_transp_ATP-bind"/>
</dbReference>
<dbReference type="InterPro" id="IPR017871">
    <property type="entry name" value="ABC_transporter-like_CS"/>
</dbReference>